<evidence type="ECO:0000313" key="10">
    <source>
        <dbReference type="Proteomes" id="UP000886523"/>
    </source>
</evidence>
<dbReference type="OrthoDB" id="27095at2759"/>
<dbReference type="PANTHER" id="PTHR13605:SF4">
    <property type="entry name" value="ER MEMBRANE PROTEIN COMPLEX SUBUNIT 7"/>
    <property type="match status" value="1"/>
</dbReference>
<evidence type="ECO:0000256" key="4">
    <source>
        <dbReference type="ARBA" id="ARBA00022989"/>
    </source>
</evidence>
<evidence type="ECO:0000259" key="8">
    <source>
        <dbReference type="Pfam" id="PF09430"/>
    </source>
</evidence>
<dbReference type="Pfam" id="PF09430">
    <property type="entry name" value="EMC7_beta-sandw"/>
    <property type="match status" value="1"/>
</dbReference>
<evidence type="ECO:0000256" key="1">
    <source>
        <dbReference type="ARBA" id="ARBA00004167"/>
    </source>
</evidence>
<accession>A0A9P6AUG9</accession>
<feature type="domain" description="ER membrane protein complex subunit 7 beta-sandwich" evidence="8">
    <location>
        <begin position="38"/>
        <end position="194"/>
    </location>
</feature>
<comment type="caution">
    <text evidence="9">The sequence shown here is derived from an EMBL/GenBank/DDBJ whole genome shotgun (WGS) entry which is preliminary data.</text>
</comment>
<feature type="chain" id="PRO_5040346066" description="ER membrane protein complex subunit 7 beta-sandwich domain-containing protein" evidence="7">
    <location>
        <begin position="24"/>
        <end position="302"/>
    </location>
</feature>
<sequence length="302" mass="32574">MLWPSNPLLGVAFLIWAIRYTYAVDVKGSIAWNFVCPDSLHPQTQVILDAGRYKAGVRKDGSFIIHDVAPGSYLLQVLARDHIFDQVCLFLSLLWVFVCIPECYGTAGPSRRAHPRTRIVVFPNNNNSGNWRVSDASQIVEIRPVPPGTHFSPFPPNPLLPYPLVLSAHARKVYFVPHEGFNIVEMFKNPMMLMMVLAAFLILVLPKAMEGMDPDLVKDMKDTQGRMLNMQNQLQSGDYAGLATGLLASGEAPNSSSGTTSSRIGGGPVGAALPPRGNVSPSTGPGKRGPGGGGGGGGKKRR</sequence>
<evidence type="ECO:0000256" key="6">
    <source>
        <dbReference type="SAM" id="MobiDB-lite"/>
    </source>
</evidence>
<evidence type="ECO:0000256" key="3">
    <source>
        <dbReference type="ARBA" id="ARBA00022729"/>
    </source>
</evidence>
<organism evidence="9 10">
    <name type="scientific">Hydnum rufescens UP504</name>
    <dbReference type="NCBI Taxonomy" id="1448309"/>
    <lineage>
        <taxon>Eukaryota</taxon>
        <taxon>Fungi</taxon>
        <taxon>Dikarya</taxon>
        <taxon>Basidiomycota</taxon>
        <taxon>Agaricomycotina</taxon>
        <taxon>Agaricomycetes</taxon>
        <taxon>Cantharellales</taxon>
        <taxon>Hydnaceae</taxon>
        <taxon>Hydnum</taxon>
    </lineage>
</organism>
<dbReference type="PANTHER" id="PTHR13605">
    <property type="entry name" value="ER MEMBRANE PROTEIN COMPLEX SUBUNIT 7"/>
    <property type="match status" value="1"/>
</dbReference>
<keyword evidence="4" id="KW-1133">Transmembrane helix</keyword>
<keyword evidence="5" id="KW-0472">Membrane</keyword>
<keyword evidence="2" id="KW-0812">Transmembrane</keyword>
<comment type="subcellular location">
    <subcellularLocation>
        <location evidence="1">Membrane</location>
        <topology evidence="1">Single-pass membrane protein</topology>
    </subcellularLocation>
</comment>
<dbReference type="AlphaFoldDB" id="A0A9P6AUG9"/>
<proteinExistence type="predicted"/>
<gene>
    <name evidence="9" type="ORF">BS47DRAFT_1143256</name>
</gene>
<evidence type="ECO:0000256" key="7">
    <source>
        <dbReference type="SAM" id="SignalP"/>
    </source>
</evidence>
<reference evidence="9" key="1">
    <citation type="journal article" date="2020" name="Nat. Commun.">
        <title>Large-scale genome sequencing of mycorrhizal fungi provides insights into the early evolution of symbiotic traits.</title>
        <authorList>
            <person name="Miyauchi S."/>
            <person name="Kiss E."/>
            <person name="Kuo A."/>
            <person name="Drula E."/>
            <person name="Kohler A."/>
            <person name="Sanchez-Garcia M."/>
            <person name="Morin E."/>
            <person name="Andreopoulos B."/>
            <person name="Barry K.W."/>
            <person name="Bonito G."/>
            <person name="Buee M."/>
            <person name="Carver A."/>
            <person name="Chen C."/>
            <person name="Cichocki N."/>
            <person name="Clum A."/>
            <person name="Culley D."/>
            <person name="Crous P.W."/>
            <person name="Fauchery L."/>
            <person name="Girlanda M."/>
            <person name="Hayes R.D."/>
            <person name="Keri Z."/>
            <person name="LaButti K."/>
            <person name="Lipzen A."/>
            <person name="Lombard V."/>
            <person name="Magnuson J."/>
            <person name="Maillard F."/>
            <person name="Murat C."/>
            <person name="Nolan M."/>
            <person name="Ohm R.A."/>
            <person name="Pangilinan J."/>
            <person name="Pereira M.F."/>
            <person name="Perotto S."/>
            <person name="Peter M."/>
            <person name="Pfister S."/>
            <person name="Riley R."/>
            <person name="Sitrit Y."/>
            <person name="Stielow J.B."/>
            <person name="Szollosi G."/>
            <person name="Zifcakova L."/>
            <person name="Stursova M."/>
            <person name="Spatafora J.W."/>
            <person name="Tedersoo L."/>
            <person name="Vaario L.M."/>
            <person name="Yamada A."/>
            <person name="Yan M."/>
            <person name="Wang P."/>
            <person name="Xu J."/>
            <person name="Bruns T."/>
            <person name="Baldrian P."/>
            <person name="Vilgalys R."/>
            <person name="Dunand C."/>
            <person name="Henrissat B."/>
            <person name="Grigoriev I.V."/>
            <person name="Hibbett D."/>
            <person name="Nagy L.G."/>
            <person name="Martin F.M."/>
        </authorList>
    </citation>
    <scope>NUCLEOTIDE SEQUENCE</scope>
    <source>
        <strain evidence="9">UP504</strain>
    </source>
</reference>
<feature type="region of interest" description="Disordered" evidence="6">
    <location>
        <begin position="250"/>
        <end position="302"/>
    </location>
</feature>
<evidence type="ECO:0000256" key="2">
    <source>
        <dbReference type="ARBA" id="ARBA00022692"/>
    </source>
</evidence>
<protein>
    <recommendedName>
        <fullName evidence="8">ER membrane protein complex subunit 7 beta-sandwich domain-containing protein</fullName>
    </recommendedName>
</protein>
<keyword evidence="3 7" id="KW-0732">Signal</keyword>
<feature type="signal peptide" evidence="7">
    <location>
        <begin position="1"/>
        <end position="23"/>
    </location>
</feature>
<keyword evidence="10" id="KW-1185">Reference proteome</keyword>
<feature type="compositionally biased region" description="Gly residues" evidence="6">
    <location>
        <begin position="286"/>
        <end position="302"/>
    </location>
</feature>
<dbReference type="InterPro" id="IPR019008">
    <property type="entry name" value="Beta_sandwich_EMC7"/>
</dbReference>
<dbReference type="GO" id="GO:0072546">
    <property type="term" value="C:EMC complex"/>
    <property type="evidence" value="ECO:0007669"/>
    <property type="project" value="TreeGrafter"/>
</dbReference>
<evidence type="ECO:0000313" key="9">
    <source>
        <dbReference type="EMBL" id="KAF9511650.1"/>
    </source>
</evidence>
<name>A0A9P6AUG9_9AGAM</name>
<dbReference type="EMBL" id="MU128997">
    <property type="protein sequence ID" value="KAF9511650.1"/>
    <property type="molecule type" value="Genomic_DNA"/>
</dbReference>
<dbReference type="Proteomes" id="UP000886523">
    <property type="component" value="Unassembled WGS sequence"/>
</dbReference>
<evidence type="ECO:0000256" key="5">
    <source>
        <dbReference type="ARBA" id="ARBA00023136"/>
    </source>
</evidence>
<dbReference type="InterPro" id="IPR039163">
    <property type="entry name" value="EMC7"/>
</dbReference>